<evidence type="ECO:0000313" key="1">
    <source>
        <dbReference type="EMBL" id="EXF90910.1"/>
    </source>
</evidence>
<protein>
    <submittedName>
        <fullName evidence="1">Uncharacterized protein</fullName>
    </submittedName>
</protein>
<gene>
    <name evidence="1" type="ORF">HK44_029955</name>
</gene>
<accession>A0A010SC79</accession>
<organism evidence="1 2">
    <name type="scientific">Pseudomonas fluorescens HK44</name>
    <dbReference type="NCBI Taxonomy" id="1042209"/>
    <lineage>
        <taxon>Bacteria</taxon>
        <taxon>Pseudomonadati</taxon>
        <taxon>Pseudomonadota</taxon>
        <taxon>Gammaproteobacteria</taxon>
        <taxon>Pseudomonadales</taxon>
        <taxon>Pseudomonadaceae</taxon>
        <taxon>Pseudomonas</taxon>
    </lineage>
</organism>
<dbReference type="OrthoDB" id="6902773at2"/>
<proteinExistence type="predicted"/>
<dbReference type="HOGENOM" id="CLU_191513_0_0_6"/>
<name>A0A010SC79_PSEFL</name>
<keyword evidence="1" id="KW-0614">Plasmid</keyword>
<dbReference type="RefSeq" id="WP_015272389.1">
    <property type="nucleotide sequence ID" value="NZ_AFOY02000032.1"/>
</dbReference>
<dbReference type="Proteomes" id="UP000022611">
    <property type="component" value="Unassembled WGS sequence"/>
</dbReference>
<dbReference type="AlphaFoldDB" id="A0A010SC79"/>
<reference evidence="1 2" key="1">
    <citation type="journal article" date="2011" name="J. Bacteriol.">
        <title>Draft genome sequence of the polycyclic aromatic hydrocarbon-degrading, genetically engineered bioluminescent bioreporter Pseudomonas fluorescens HK44.</title>
        <authorList>
            <person name="Chauhan A."/>
            <person name="Layton A.C."/>
            <person name="Williams D.E."/>
            <person name="Smartt A.E."/>
            <person name="Ripp S."/>
            <person name="Karpinets T.V."/>
            <person name="Brown S.D."/>
            <person name="Sayler G.S."/>
        </authorList>
    </citation>
    <scope>NUCLEOTIDE SEQUENCE [LARGE SCALE GENOMIC DNA]</scope>
    <source>
        <strain evidence="1 2">HK44</strain>
        <plasmid evidence="1">unnamed1</plasmid>
    </source>
</reference>
<evidence type="ECO:0000313" key="2">
    <source>
        <dbReference type="Proteomes" id="UP000022611"/>
    </source>
</evidence>
<sequence length="86" mass="9502">MPKPKRPNMTLREQEDAAKIQCYDWNAQYKEGVTVTYEELLGSGESIQTKTCGRAFVMCCEPVIMVEDVSGAVSLDHCTVVAEEAA</sequence>
<dbReference type="PATRIC" id="fig|1042209.11.peg.173"/>
<comment type="caution">
    <text evidence="1">The sequence shown here is derived from an EMBL/GenBank/DDBJ whole genome shotgun (WGS) entry which is preliminary data.</text>
</comment>
<dbReference type="EMBL" id="AFOY02000032">
    <property type="protein sequence ID" value="EXF90910.1"/>
    <property type="molecule type" value="Genomic_DNA"/>
</dbReference>
<geneLocation type="plasmid" evidence="1">
    <name>unnamed1</name>
</geneLocation>